<feature type="region of interest" description="C-terminal hotdog fold" evidence="9">
    <location>
        <begin position="126"/>
        <end position="189"/>
    </location>
</feature>
<dbReference type="AlphaFoldDB" id="A0A026VUM5"/>
<dbReference type="Proteomes" id="UP000053097">
    <property type="component" value="Unassembled WGS sequence"/>
</dbReference>
<dbReference type="STRING" id="2015173.A0A026VUM5"/>
<dbReference type="PROSITE" id="PS52019">
    <property type="entry name" value="PKS_MFAS_DH"/>
    <property type="match status" value="1"/>
</dbReference>
<evidence type="ECO:0000256" key="7">
    <source>
        <dbReference type="ARBA" id="ARBA00023160"/>
    </source>
</evidence>
<evidence type="ECO:0000256" key="2">
    <source>
        <dbReference type="ARBA" id="ARBA00022516"/>
    </source>
</evidence>
<evidence type="ECO:0000256" key="9">
    <source>
        <dbReference type="PROSITE-ProRule" id="PRU01363"/>
    </source>
</evidence>
<dbReference type="EMBL" id="KK110787">
    <property type="protein sequence ID" value="EZA46534.1"/>
    <property type="molecule type" value="Genomic_DNA"/>
</dbReference>
<dbReference type="InterPro" id="IPR049900">
    <property type="entry name" value="PKS_mFAS_DH"/>
</dbReference>
<dbReference type="GO" id="GO:0004312">
    <property type="term" value="F:fatty acid synthase activity"/>
    <property type="evidence" value="ECO:0007669"/>
    <property type="project" value="TreeGrafter"/>
</dbReference>
<proteinExistence type="predicted"/>
<keyword evidence="4" id="KW-0521">NADP</keyword>
<feature type="region of interest" description="N-terminal hotdog fold" evidence="9">
    <location>
        <begin position="1"/>
        <end position="111"/>
    </location>
</feature>
<evidence type="ECO:0000256" key="6">
    <source>
        <dbReference type="ARBA" id="ARBA00023098"/>
    </source>
</evidence>
<dbReference type="Pfam" id="PF21089">
    <property type="entry name" value="PKS_DH_N"/>
    <property type="match status" value="1"/>
</dbReference>
<protein>
    <submittedName>
        <fullName evidence="11">Fatty acid synthase</fullName>
    </submittedName>
</protein>
<feature type="domain" description="PKS/mFAS DH" evidence="10">
    <location>
        <begin position="1"/>
        <end position="189"/>
    </location>
</feature>
<keyword evidence="3" id="KW-0276">Fatty acid metabolism</keyword>
<organism evidence="11 12">
    <name type="scientific">Ooceraea biroi</name>
    <name type="common">Clonal raider ant</name>
    <name type="synonym">Cerapachys biroi</name>
    <dbReference type="NCBI Taxonomy" id="2015173"/>
    <lineage>
        <taxon>Eukaryota</taxon>
        <taxon>Metazoa</taxon>
        <taxon>Ecdysozoa</taxon>
        <taxon>Arthropoda</taxon>
        <taxon>Hexapoda</taxon>
        <taxon>Insecta</taxon>
        <taxon>Pterygota</taxon>
        <taxon>Neoptera</taxon>
        <taxon>Endopterygota</taxon>
        <taxon>Hymenoptera</taxon>
        <taxon>Apocrita</taxon>
        <taxon>Aculeata</taxon>
        <taxon>Formicoidea</taxon>
        <taxon>Formicidae</taxon>
        <taxon>Dorylinae</taxon>
        <taxon>Ooceraea</taxon>
    </lineage>
</organism>
<dbReference type="GO" id="GO:0016491">
    <property type="term" value="F:oxidoreductase activity"/>
    <property type="evidence" value="ECO:0007669"/>
    <property type="project" value="UniProtKB-KW"/>
</dbReference>
<reference evidence="11 12" key="1">
    <citation type="journal article" date="2014" name="Curr. Biol.">
        <title>The genome of the clonal raider ant Cerapachys biroi.</title>
        <authorList>
            <person name="Oxley P.R."/>
            <person name="Ji L."/>
            <person name="Fetter-Pruneda I."/>
            <person name="McKenzie S.K."/>
            <person name="Li C."/>
            <person name="Hu H."/>
            <person name="Zhang G."/>
            <person name="Kronauer D.J."/>
        </authorList>
    </citation>
    <scope>NUCLEOTIDE SEQUENCE [LARGE SCALE GENOMIC DNA]</scope>
</reference>
<accession>A0A026VUM5</accession>
<dbReference type="Gene3D" id="3.10.129.110">
    <property type="entry name" value="Polyketide synthase dehydratase"/>
    <property type="match status" value="1"/>
</dbReference>
<evidence type="ECO:0000256" key="8">
    <source>
        <dbReference type="ARBA" id="ARBA00023268"/>
    </source>
</evidence>
<evidence type="ECO:0000256" key="1">
    <source>
        <dbReference type="ARBA" id="ARBA00022450"/>
    </source>
</evidence>
<feature type="non-terminal residue" evidence="11">
    <location>
        <position position="1"/>
    </location>
</feature>
<dbReference type="GO" id="GO:0006633">
    <property type="term" value="P:fatty acid biosynthetic process"/>
    <property type="evidence" value="ECO:0007669"/>
    <property type="project" value="UniProtKB-KW"/>
</dbReference>
<dbReference type="InterPro" id="IPR049552">
    <property type="entry name" value="PKS_DH_N"/>
</dbReference>
<dbReference type="InterPro" id="IPR042104">
    <property type="entry name" value="PKS_dehydratase_sf"/>
</dbReference>
<keyword evidence="6" id="KW-0443">Lipid metabolism</keyword>
<keyword evidence="5" id="KW-0560">Oxidoreductase</keyword>
<evidence type="ECO:0000256" key="4">
    <source>
        <dbReference type="ARBA" id="ARBA00022857"/>
    </source>
</evidence>
<feature type="active site" description="Proton acceptor; for dehydratase activity" evidence="9">
    <location>
        <position position="22"/>
    </location>
</feature>
<evidence type="ECO:0000256" key="3">
    <source>
        <dbReference type="ARBA" id="ARBA00022832"/>
    </source>
</evidence>
<evidence type="ECO:0000313" key="11">
    <source>
        <dbReference type="EMBL" id="EZA46534.1"/>
    </source>
</evidence>
<keyword evidence="2" id="KW-0444">Lipid biosynthesis</keyword>
<evidence type="ECO:0000313" key="12">
    <source>
        <dbReference type="Proteomes" id="UP000053097"/>
    </source>
</evidence>
<dbReference type="InterPro" id="IPR050091">
    <property type="entry name" value="PKS_NRPS_Biosynth_Enz"/>
</dbReference>
<keyword evidence="7" id="KW-0275">Fatty acid biosynthesis</keyword>
<evidence type="ECO:0000256" key="5">
    <source>
        <dbReference type="ARBA" id="ARBA00023002"/>
    </source>
</evidence>
<name>A0A026VUM5_OOCBI</name>
<evidence type="ECO:0000259" key="10">
    <source>
        <dbReference type="PROSITE" id="PS52019"/>
    </source>
</evidence>
<dbReference type="OMA" id="ICIENMS"/>
<keyword evidence="8" id="KW-0511">Multifunctional enzyme</keyword>
<keyword evidence="12" id="KW-1185">Reference proteome</keyword>
<sequence length="189" mass="21651">QAGDYVVTVDLSNETDAYLAGHRLEGRVFFPGVGYLVLIWKIFAQMHGIHFERLPVIFENVHFQRSTIIPKEGAITFLINIFRETGFFQICESNSVVITGNIRVSKNIKKEQLDLPPLSPPTDKENLPMNTGDVYKQLNLQGYEYSGIFQGVKSCDNYGTTGVLHWFNDWIPYLDSMLHFVIAFYHRVT</sequence>
<feature type="active site" description="Proton donor; for dehydratase activity" evidence="9">
    <location>
        <position position="175"/>
    </location>
</feature>
<gene>
    <name evidence="11" type="ORF">X777_00059</name>
</gene>
<feature type="non-terminal residue" evidence="11">
    <location>
        <position position="189"/>
    </location>
</feature>
<dbReference type="PANTHER" id="PTHR43775">
    <property type="entry name" value="FATTY ACID SYNTHASE"/>
    <property type="match status" value="1"/>
</dbReference>
<dbReference type="PANTHER" id="PTHR43775:SF7">
    <property type="entry name" value="FATTY ACID SYNTHASE"/>
    <property type="match status" value="1"/>
</dbReference>
<keyword evidence="1" id="KW-0596">Phosphopantetheine</keyword>